<dbReference type="GO" id="GO:0016787">
    <property type="term" value="F:hydrolase activity"/>
    <property type="evidence" value="ECO:0007669"/>
    <property type="project" value="UniProtKB-KW"/>
</dbReference>
<dbReference type="SUPFAM" id="SSF64438">
    <property type="entry name" value="CNF1/YfiH-like putative cysteine hydrolases"/>
    <property type="match status" value="1"/>
</dbReference>
<evidence type="ECO:0000256" key="3">
    <source>
        <dbReference type="ARBA" id="ARBA00022679"/>
    </source>
</evidence>
<keyword evidence="4" id="KW-0479">Metal-binding</keyword>
<comment type="catalytic activity">
    <reaction evidence="9">
        <text>S-methyl-5'-thioadenosine + phosphate = 5-(methylsulfanyl)-alpha-D-ribose 1-phosphate + adenine</text>
        <dbReference type="Rhea" id="RHEA:11852"/>
        <dbReference type="ChEBI" id="CHEBI:16708"/>
        <dbReference type="ChEBI" id="CHEBI:17509"/>
        <dbReference type="ChEBI" id="CHEBI:43474"/>
        <dbReference type="ChEBI" id="CHEBI:58533"/>
        <dbReference type="EC" id="2.4.2.28"/>
    </reaction>
    <physiologicalReaction direction="left-to-right" evidence="9">
        <dbReference type="Rhea" id="RHEA:11853"/>
    </physiologicalReaction>
</comment>
<proteinExistence type="inferred from homology"/>
<keyword evidence="3" id="KW-0808">Transferase</keyword>
<evidence type="ECO:0000256" key="2">
    <source>
        <dbReference type="ARBA" id="ARBA00007353"/>
    </source>
</evidence>
<accession>A0A6A7Y2B0</accession>
<dbReference type="GO" id="GO:0017061">
    <property type="term" value="F:S-methyl-5-thioadenosine phosphorylase activity"/>
    <property type="evidence" value="ECO:0007669"/>
    <property type="project" value="UniProtKB-EC"/>
</dbReference>
<evidence type="ECO:0000313" key="11">
    <source>
        <dbReference type="EMBL" id="MQT12261.1"/>
    </source>
</evidence>
<evidence type="ECO:0000256" key="5">
    <source>
        <dbReference type="ARBA" id="ARBA00022801"/>
    </source>
</evidence>
<dbReference type="PANTHER" id="PTHR30616:SF2">
    <property type="entry name" value="PURINE NUCLEOSIDE PHOSPHORYLASE LACC1"/>
    <property type="match status" value="1"/>
</dbReference>
<dbReference type="GO" id="GO:0005507">
    <property type="term" value="F:copper ion binding"/>
    <property type="evidence" value="ECO:0007669"/>
    <property type="project" value="TreeGrafter"/>
</dbReference>
<evidence type="ECO:0000256" key="9">
    <source>
        <dbReference type="ARBA" id="ARBA00049893"/>
    </source>
</evidence>
<dbReference type="EMBL" id="VWNA01000001">
    <property type="protein sequence ID" value="MQT12261.1"/>
    <property type="molecule type" value="Genomic_DNA"/>
</dbReference>
<dbReference type="Gene3D" id="3.60.140.10">
    <property type="entry name" value="CNF1/YfiH-like putative cysteine hydrolases"/>
    <property type="match status" value="1"/>
</dbReference>
<comment type="caution">
    <text evidence="11">The sequence shown here is derived from an EMBL/GenBank/DDBJ whole genome shotgun (WGS) entry which is preliminary data.</text>
</comment>
<keyword evidence="12" id="KW-1185">Reference proteome</keyword>
<organism evidence="11 12">
    <name type="scientific">Segnochrobactrum spirostomi</name>
    <dbReference type="NCBI Taxonomy" id="2608987"/>
    <lineage>
        <taxon>Bacteria</taxon>
        <taxon>Pseudomonadati</taxon>
        <taxon>Pseudomonadota</taxon>
        <taxon>Alphaproteobacteria</taxon>
        <taxon>Hyphomicrobiales</taxon>
        <taxon>Segnochrobactraceae</taxon>
        <taxon>Segnochrobactrum</taxon>
    </lineage>
</organism>
<comment type="catalytic activity">
    <reaction evidence="7">
        <text>adenosine + H2O + H(+) = inosine + NH4(+)</text>
        <dbReference type="Rhea" id="RHEA:24408"/>
        <dbReference type="ChEBI" id="CHEBI:15377"/>
        <dbReference type="ChEBI" id="CHEBI:15378"/>
        <dbReference type="ChEBI" id="CHEBI:16335"/>
        <dbReference type="ChEBI" id="CHEBI:17596"/>
        <dbReference type="ChEBI" id="CHEBI:28938"/>
        <dbReference type="EC" id="3.5.4.4"/>
    </reaction>
    <physiologicalReaction direction="left-to-right" evidence="7">
        <dbReference type="Rhea" id="RHEA:24409"/>
    </physiologicalReaction>
</comment>
<evidence type="ECO:0000256" key="10">
    <source>
        <dbReference type="RuleBase" id="RU361274"/>
    </source>
</evidence>
<reference evidence="11 12" key="1">
    <citation type="submission" date="2019-09" db="EMBL/GenBank/DDBJ databases">
        <title>Segnochrobactrum spirostomi gen. nov., sp. nov., isolated from the ciliate Spirostomum cf. yagiui and description of a novel family, Segnochrobactraceae fam. nov. within the order Rhizobiales of the class Alphaproteobacteria.</title>
        <authorList>
            <person name="Akter S."/>
            <person name="Shazib S.U.A."/>
            <person name="Shin M.K."/>
        </authorList>
    </citation>
    <scope>NUCLEOTIDE SEQUENCE [LARGE SCALE GENOMIC DNA]</scope>
    <source>
        <strain evidence="11 12">Sp-1</strain>
    </source>
</reference>
<gene>
    <name evidence="11" type="primary">pgeF</name>
    <name evidence="11" type="ORF">F0357_06210</name>
</gene>
<dbReference type="InterPro" id="IPR038371">
    <property type="entry name" value="Cu_polyphenol_OxRdtase_sf"/>
</dbReference>
<comment type="similarity">
    <text evidence="2 10">Belongs to the purine nucleoside phosphorylase YfiH/LACC1 family.</text>
</comment>
<evidence type="ECO:0000256" key="7">
    <source>
        <dbReference type="ARBA" id="ARBA00047989"/>
    </source>
</evidence>
<keyword evidence="6" id="KW-0862">Zinc</keyword>
<dbReference type="Pfam" id="PF02578">
    <property type="entry name" value="Cu-oxidase_4"/>
    <property type="match status" value="1"/>
</dbReference>
<dbReference type="CDD" id="cd16833">
    <property type="entry name" value="YfiH"/>
    <property type="match status" value="1"/>
</dbReference>
<evidence type="ECO:0000256" key="8">
    <source>
        <dbReference type="ARBA" id="ARBA00048968"/>
    </source>
</evidence>
<dbReference type="Proteomes" id="UP000332515">
    <property type="component" value="Unassembled WGS sequence"/>
</dbReference>
<dbReference type="InterPro" id="IPR011324">
    <property type="entry name" value="Cytotoxic_necrot_fac-like_cat"/>
</dbReference>
<dbReference type="RefSeq" id="WP_153479549.1">
    <property type="nucleotide sequence ID" value="NZ_VWNA01000001.1"/>
</dbReference>
<dbReference type="AlphaFoldDB" id="A0A6A7Y2B0"/>
<evidence type="ECO:0000256" key="4">
    <source>
        <dbReference type="ARBA" id="ARBA00022723"/>
    </source>
</evidence>
<comment type="catalytic activity">
    <reaction evidence="8">
        <text>adenosine + phosphate = alpha-D-ribose 1-phosphate + adenine</text>
        <dbReference type="Rhea" id="RHEA:27642"/>
        <dbReference type="ChEBI" id="CHEBI:16335"/>
        <dbReference type="ChEBI" id="CHEBI:16708"/>
        <dbReference type="ChEBI" id="CHEBI:43474"/>
        <dbReference type="ChEBI" id="CHEBI:57720"/>
        <dbReference type="EC" id="2.4.2.1"/>
    </reaction>
    <physiologicalReaction direction="left-to-right" evidence="8">
        <dbReference type="Rhea" id="RHEA:27643"/>
    </physiologicalReaction>
</comment>
<evidence type="ECO:0000256" key="6">
    <source>
        <dbReference type="ARBA" id="ARBA00022833"/>
    </source>
</evidence>
<dbReference type="NCBIfam" id="TIGR00726">
    <property type="entry name" value="peptidoglycan editing factor PgeF"/>
    <property type="match status" value="1"/>
</dbReference>
<keyword evidence="5" id="KW-0378">Hydrolase</keyword>
<evidence type="ECO:0000313" key="12">
    <source>
        <dbReference type="Proteomes" id="UP000332515"/>
    </source>
</evidence>
<evidence type="ECO:0000256" key="1">
    <source>
        <dbReference type="ARBA" id="ARBA00000553"/>
    </source>
</evidence>
<protein>
    <recommendedName>
        <fullName evidence="10">Purine nucleoside phosphorylase</fullName>
    </recommendedName>
</protein>
<sequence length="266" mass="27968">MAVAERSFAEAVEAPALVGLPGLRHGFFTRRGGVSDGLYGSLNIGIGSNDVRERVVENRARVAARLGVAPDRLVTPYQVHSPDVAVVRAPWSAEERPNVDAVVTDVPGLAIGVSTADCGPILFADAEAGVVGAAHAGWRGAFTGVIEATIAAMEQVGARRAAIVAVLGPTISRAAYEVGPEFIARFVEADSANAAWFTPSERDGHAMFDLPGYILSRLGKAGIGSAHDLGLCTYADEDRFFSFRRTTHRGEPDYGRLIAAIALQAA</sequence>
<comment type="catalytic activity">
    <reaction evidence="1">
        <text>inosine + phosphate = alpha-D-ribose 1-phosphate + hypoxanthine</text>
        <dbReference type="Rhea" id="RHEA:27646"/>
        <dbReference type="ChEBI" id="CHEBI:17368"/>
        <dbReference type="ChEBI" id="CHEBI:17596"/>
        <dbReference type="ChEBI" id="CHEBI:43474"/>
        <dbReference type="ChEBI" id="CHEBI:57720"/>
        <dbReference type="EC" id="2.4.2.1"/>
    </reaction>
    <physiologicalReaction direction="left-to-right" evidence="1">
        <dbReference type="Rhea" id="RHEA:27647"/>
    </physiologicalReaction>
</comment>
<dbReference type="PANTHER" id="PTHR30616">
    <property type="entry name" value="UNCHARACTERIZED PROTEIN YFIH"/>
    <property type="match status" value="1"/>
</dbReference>
<dbReference type="InterPro" id="IPR003730">
    <property type="entry name" value="Cu_polyphenol_OxRdtase"/>
</dbReference>
<name>A0A6A7Y2B0_9HYPH</name>